<dbReference type="InterPro" id="IPR010982">
    <property type="entry name" value="Lambda_DNA-bd_dom_sf"/>
</dbReference>
<dbReference type="GO" id="GO:0003677">
    <property type="term" value="F:DNA binding"/>
    <property type="evidence" value="ECO:0007669"/>
    <property type="project" value="InterPro"/>
</dbReference>
<keyword evidence="2" id="KW-1185">Reference proteome</keyword>
<organism evidence="1 2">
    <name type="scientific">Dokdonia pacifica</name>
    <dbReference type="NCBI Taxonomy" id="1627892"/>
    <lineage>
        <taxon>Bacteria</taxon>
        <taxon>Pseudomonadati</taxon>
        <taxon>Bacteroidota</taxon>
        <taxon>Flavobacteriia</taxon>
        <taxon>Flavobacteriales</taxon>
        <taxon>Flavobacteriaceae</taxon>
        <taxon>Dokdonia</taxon>
    </lineage>
</organism>
<name>A0A238VNE2_9FLAO</name>
<evidence type="ECO:0000313" key="1">
    <source>
        <dbReference type="EMBL" id="SNR35738.1"/>
    </source>
</evidence>
<dbReference type="Gene3D" id="1.10.260.40">
    <property type="entry name" value="lambda repressor-like DNA-binding domains"/>
    <property type="match status" value="1"/>
</dbReference>
<dbReference type="SUPFAM" id="SSF47413">
    <property type="entry name" value="lambda repressor-like DNA-binding domains"/>
    <property type="match status" value="1"/>
</dbReference>
<reference evidence="1 2" key="1">
    <citation type="submission" date="2017-06" db="EMBL/GenBank/DDBJ databases">
        <authorList>
            <person name="Kim H.J."/>
            <person name="Triplett B.A."/>
        </authorList>
    </citation>
    <scope>NUCLEOTIDE SEQUENCE [LARGE SCALE GENOMIC DNA]</scope>
    <source>
        <strain evidence="1 2">DSM 25597</strain>
    </source>
</reference>
<dbReference type="OrthoDB" id="674942at2"/>
<dbReference type="RefSeq" id="WP_089369462.1">
    <property type="nucleotide sequence ID" value="NZ_BMEP01000002.1"/>
</dbReference>
<dbReference type="AlphaFoldDB" id="A0A238VNE2"/>
<evidence type="ECO:0000313" key="2">
    <source>
        <dbReference type="Proteomes" id="UP000198379"/>
    </source>
</evidence>
<evidence type="ECO:0008006" key="3">
    <source>
        <dbReference type="Google" id="ProtNLM"/>
    </source>
</evidence>
<sequence length="84" mass="9804">MAKQVKIQKELDPRIIEIGRRLEAIRKEAGYTSYENFAIDKGIPRMLYWRLEKGTNFTITSLLRVLDAHSMNLTDFFKGLGEEK</sequence>
<protein>
    <recommendedName>
        <fullName evidence="3">HTH cro/C1-type domain-containing protein</fullName>
    </recommendedName>
</protein>
<dbReference type="EMBL" id="FZNY01000001">
    <property type="protein sequence ID" value="SNR35738.1"/>
    <property type="molecule type" value="Genomic_DNA"/>
</dbReference>
<dbReference type="Proteomes" id="UP000198379">
    <property type="component" value="Unassembled WGS sequence"/>
</dbReference>
<accession>A0A238VNE2</accession>
<proteinExistence type="predicted"/>
<gene>
    <name evidence="1" type="ORF">SAMN06265376_10184</name>
</gene>